<dbReference type="Proteomes" id="UP000439123">
    <property type="component" value="Unassembled WGS sequence"/>
</dbReference>
<sequence length="56" mass="6184">MIAVLLQQTMPAFGLALLFLSRHPLHNQAGGMKTISEPRASPNHEQAQDPPCFRDT</sequence>
<organism evidence="2 3">
    <name type="scientific">Aeromonas veronii</name>
    <dbReference type="NCBI Taxonomy" id="654"/>
    <lineage>
        <taxon>Bacteria</taxon>
        <taxon>Pseudomonadati</taxon>
        <taxon>Pseudomonadota</taxon>
        <taxon>Gammaproteobacteria</taxon>
        <taxon>Aeromonadales</taxon>
        <taxon>Aeromonadaceae</taxon>
        <taxon>Aeromonas</taxon>
    </lineage>
</organism>
<evidence type="ECO:0000313" key="2">
    <source>
        <dbReference type="EMBL" id="VXA88700.1"/>
    </source>
</evidence>
<gene>
    <name evidence="2" type="ORF">AERO8C_70328</name>
</gene>
<dbReference type="EMBL" id="CABWLC010000020">
    <property type="protein sequence ID" value="VXA88700.1"/>
    <property type="molecule type" value="Genomic_DNA"/>
</dbReference>
<proteinExistence type="predicted"/>
<feature type="region of interest" description="Disordered" evidence="1">
    <location>
        <begin position="28"/>
        <end position="56"/>
    </location>
</feature>
<evidence type="ECO:0000256" key="1">
    <source>
        <dbReference type="SAM" id="MobiDB-lite"/>
    </source>
</evidence>
<reference evidence="2 3" key="1">
    <citation type="submission" date="2019-10" db="EMBL/GenBank/DDBJ databases">
        <authorList>
            <person name="Karimi E."/>
        </authorList>
    </citation>
    <scope>NUCLEOTIDE SEQUENCE [LARGE SCALE GENOMIC DNA]</scope>
    <source>
        <strain evidence="2">Aeromonas sp. 8C</strain>
    </source>
</reference>
<dbReference type="AlphaFoldDB" id="A0A653LBB9"/>
<name>A0A653LBB9_AERVE</name>
<accession>A0A653LBB9</accession>
<evidence type="ECO:0000313" key="3">
    <source>
        <dbReference type="Proteomes" id="UP000439123"/>
    </source>
</evidence>
<protein>
    <submittedName>
        <fullName evidence="2">Uncharacterized protein</fullName>
    </submittedName>
</protein>